<dbReference type="InterPro" id="IPR050557">
    <property type="entry name" value="RTX_toxin/Mannuronan_C5-epim"/>
</dbReference>
<dbReference type="Pfam" id="PF00353">
    <property type="entry name" value="HemolysinCabind"/>
    <property type="match status" value="3"/>
</dbReference>
<accession>A0A380T9B0</accession>
<name>A0A380T9B0_9ZZZZ</name>
<keyword evidence="2" id="KW-0964">Secreted</keyword>
<dbReference type="AlphaFoldDB" id="A0A380T9B0"/>
<reference evidence="3" key="1">
    <citation type="submission" date="2018-07" db="EMBL/GenBank/DDBJ databases">
        <authorList>
            <person name="Quirk P.G."/>
            <person name="Krulwich T.A."/>
        </authorList>
    </citation>
    <scope>NUCLEOTIDE SEQUENCE</scope>
</reference>
<dbReference type="SUPFAM" id="SSF51120">
    <property type="entry name" value="beta-Roll"/>
    <property type="match status" value="2"/>
</dbReference>
<protein>
    <recommendedName>
        <fullName evidence="4">Hemolysin-type calcium-binding region</fullName>
    </recommendedName>
</protein>
<dbReference type="InterPro" id="IPR001343">
    <property type="entry name" value="Hemolysn_Ca-bd"/>
</dbReference>
<dbReference type="InterPro" id="IPR011049">
    <property type="entry name" value="Serralysin-like_metalloprot_C"/>
</dbReference>
<dbReference type="GO" id="GO:0005509">
    <property type="term" value="F:calcium ion binding"/>
    <property type="evidence" value="ECO:0007669"/>
    <property type="project" value="InterPro"/>
</dbReference>
<evidence type="ECO:0000313" key="3">
    <source>
        <dbReference type="EMBL" id="SUS04353.1"/>
    </source>
</evidence>
<proteinExistence type="predicted"/>
<dbReference type="PRINTS" id="PR00313">
    <property type="entry name" value="CABNDNGRPT"/>
</dbReference>
<gene>
    <name evidence="3" type="ORF">DF3PB_1280006</name>
</gene>
<dbReference type="Gene3D" id="2.150.10.10">
    <property type="entry name" value="Serralysin-like metalloprotease, C-terminal"/>
    <property type="match status" value="2"/>
</dbReference>
<evidence type="ECO:0008006" key="4">
    <source>
        <dbReference type="Google" id="ProtNLM"/>
    </source>
</evidence>
<organism evidence="3">
    <name type="scientific">metagenome</name>
    <dbReference type="NCBI Taxonomy" id="256318"/>
    <lineage>
        <taxon>unclassified sequences</taxon>
        <taxon>metagenomes</taxon>
    </lineage>
</organism>
<dbReference type="PANTHER" id="PTHR38340">
    <property type="entry name" value="S-LAYER PROTEIN"/>
    <property type="match status" value="1"/>
</dbReference>
<dbReference type="GO" id="GO:0005576">
    <property type="term" value="C:extracellular region"/>
    <property type="evidence" value="ECO:0007669"/>
    <property type="project" value="UniProtKB-SubCell"/>
</dbReference>
<evidence type="ECO:0000256" key="1">
    <source>
        <dbReference type="ARBA" id="ARBA00004613"/>
    </source>
</evidence>
<evidence type="ECO:0000256" key="2">
    <source>
        <dbReference type="ARBA" id="ARBA00022525"/>
    </source>
</evidence>
<sequence>MLLGKKANQGTNAMNYIRSGTFKSGTATNVDQGVSASVAGLDASLAFYQGTEGDFTLNGTARSEVFAYYLKVGSNAGYRFDGVLAFNAGGGNDLIDLTNSANPYPHDVTVDGGTGNDTVWSGPGNDELIGGADSDSIWGGGGNDFIDGGDRYSGGSDDKLDSLYGGAGEDTIFGSNGDTIAGGTENDVINVSATSEDGILEGSISGGAGYDEFQWNGDLGLSAFPSTDLSGVELINLNFGSIFAAGPATAVNFDFTDVDFLDVYGVYGSRAADTIQGPNSVSHSEGGSSLVIAGNSGNDTITGGPEDEAIYGDAGQDLVKGGAGADSIYGNDGWDGDVEAVPAPDQMYGQAGADWFVFWRQFGDYETIFDFEQGTDTIALYNYYYQGDEYYYYEGVELSFDLLEELELITQYDSAFVQIDLRDFGGSILLVNGTVGNFAAEDFEIGSIG</sequence>
<dbReference type="PANTHER" id="PTHR38340:SF1">
    <property type="entry name" value="S-LAYER PROTEIN"/>
    <property type="match status" value="1"/>
</dbReference>
<comment type="subcellular location">
    <subcellularLocation>
        <location evidence="1">Secreted</location>
    </subcellularLocation>
</comment>
<dbReference type="EMBL" id="UIDG01000033">
    <property type="protein sequence ID" value="SUS04353.1"/>
    <property type="molecule type" value="Genomic_DNA"/>
</dbReference>